<evidence type="ECO:0000256" key="4">
    <source>
        <dbReference type="ARBA" id="ARBA00034617"/>
    </source>
</evidence>
<dbReference type="AlphaFoldDB" id="A0A9P6AAC4"/>
<evidence type="ECO:0000256" key="1">
    <source>
        <dbReference type="ARBA" id="ARBA00005446"/>
    </source>
</evidence>
<dbReference type="PANTHER" id="PTHR13710:SF105">
    <property type="entry name" value="ATP-DEPENDENT DNA HELICASE Q1"/>
    <property type="match status" value="1"/>
</dbReference>
<evidence type="ECO:0000256" key="5">
    <source>
        <dbReference type="ARBA" id="ARBA00034808"/>
    </source>
</evidence>
<dbReference type="PANTHER" id="PTHR13710">
    <property type="entry name" value="DNA HELICASE RECQ FAMILY MEMBER"/>
    <property type="match status" value="1"/>
</dbReference>
<dbReference type="EMBL" id="MU154526">
    <property type="protein sequence ID" value="KAF9500714.1"/>
    <property type="molecule type" value="Genomic_DNA"/>
</dbReference>
<reference evidence="7" key="1">
    <citation type="submission" date="2020-11" db="EMBL/GenBank/DDBJ databases">
        <authorList>
            <consortium name="DOE Joint Genome Institute"/>
            <person name="Ahrendt S."/>
            <person name="Riley R."/>
            <person name="Andreopoulos W."/>
            <person name="Labutti K."/>
            <person name="Pangilinan J."/>
            <person name="Ruiz-Duenas F.J."/>
            <person name="Barrasa J.M."/>
            <person name="Sanchez-Garcia M."/>
            <person name="Camarero S."/>
            <person name="Miyauchi S."/>
            <person name="Serrano A."/>
            <person name="Linde D."/>
            <person name="Babiker R."/>
            <person name="Drula E."/>
            <person name="Ayuso-Fernandez I."/>
            <person name="Pacheco R."/>
            <person name="Padilla G."/>
            <person name="Ferreira P."/>
            <person name="Barriuso J."/>
            <person name="Kellner H."/>
            <person name="Castanera R."/>
            <person name="Alfaro M."/>
            <person name="Ramirez L."/>
            <person name="Pisabarro A.G."/>
            <person name="Kuo A."/>
            <person name="Tritt A."/>
            <person name="Lipzen A."/>
            <person name="He G."/>
            <person name="Yan M."/>
            <person name="Ng V."/>
            <person name="Cullen D."/>
            <person name="Martin F."/>
            <person name="Rosso M.-N."/>
            <person name="Henrissat B."/>
            <person name="Hibbett D."/>
            <person name="Martinez A.T."/>
            <person name="Grigoriev I.V."/>
        </authorList>
    </citation>
    <scope>NUCLEOTIDE SEQUENCE</scope>
    <source>
        <strain evidence="7">ATCC 90797</strain>
    </source>
</reference>
<dbReference type="EC" id="5.6.2.4" evidence="5"/>
<dbReference type="GO" id="GO:0005694">
    <property type="term" value="C:chromosome"/>
    <property type="evidence" value="ECO:0007669"/>
    <property type="project" value="TreeGrafter"/>
</dbReference>
<dbReference type="Gene3D" id="3.40.50.300">
    <property type="entry name" value="P-loop containing nucleotide triphosphate hydrolases"/>
    <property type="match status" value="2"/>
</dbReference>
<keyword evidence="2" id="KW-0238">DNA-binding</keyword>
<evidence type="ECO:0000256" key="3">
    <source>
        <dbReference type="ARBA" id="ARBA00023235"/>
    </source>
</evidence>
<feature type="domain" description="Helicase ATP-binding" evidence="6">
    <location>
        <begin position="34"/>
        <end position="191"/>
    </location>
</feature>
<dbReference type="GO" id="GO:0003677">
    <property type="term" value="F:DNA binding"/>
    <property type="evidence" value="ECO:0007669"/>
    <property type="project" value="UniProtKB-KW"/>
</dbReference>
<dbReference type="SMART" id="SM00487">
    <property type="entry name" value="DEXDc"/>
    <property type="match status" value="1"/>
</dbReference>
<organism evidence="7 8">
    <name type="scientific">Pleurotus eryngii</name>
    <name type="common">Boletus of the steppes</name>
    <dbReference type="NCBI Taxonomy" id="5323"/>
    <lineage>
        <taxon>Eukaryota</taxon>
        <taxon>Fungi</taxon>
        <taxon>Dikarya</taxon>
        <taxon>Basidiomycota</taxon>
        <taxon>Agaricomycotina</taxon>
        <taxon>Agaricomycetes</taxon>
        <taxon>Agaricomycetidae</taxon>
        <taxon>Agaricales</taxon>
        <taxon>Pleurotineae</taxon>
        <taxon>Pleurotaceae</taxon>
        <taxon>Pleurotus</taxon>
    </lineage>
</organism>
<dbReference type="InterPro" id="IPR027417">
    <property type="entry name" value="P-loop_NTPase"/>
</dbReference>
<gene>
    <name evidence="7" type="ORF">BDN71DRAFT_1427165</name>
</gene>
<proteinExistence type="inferred from homology"/>
<dbReference type="GO" id="GO:0009378">
    <property type="term" value="F:four-way junction helicase activity"/>
    <property type="evidence" value="ECO:0007669"/>
    <property type="project" value="TreeGrafter"/>
</dbReference>
<dbReference type="PROSITE" id="PS51192">
    <property type="entry name" value="HELICASE_ATP_BIND_1"/>
    <property type="match status" value="1"/>
</dbReference>
<name>A0A9P6AAC4_PLEER</name>
<keyword evidence="3" id="KW-0413">Isomerase</keyword>
<comment type="similarity">
    <text evidence="1">Belongs to the helicase family. RecQ subfamily.</text>
</comment>
<evidence type="ECO:0000313" key="8">
    <source>
        <dbReference type="Proteomes" id="UP000807025"/>
    </source>
</evidence>
<dbReference type="OrthoDB" id="2995840at2759"/>
<comment type="catalytic activity">
    <reaction evidence="4">
        <text>Couples ATP hydrolysis with the unwinding of duplex DNA by translocating in the 3'-5' direction.</text>
        <dbReference type="EC" id="5.6.2.4"/>
    </reaction>
</comment>
<evidence type="ECO:0000259" key="6">
    <source>
        <dbReference type="PROSITE" id="PS51192"/>
    </source>
</evidence>
<dbReference type="Proteomes" id="UP000807025">
    <property type="component" value="Unassembled WGS sequence"/>
</dbReference>
<keyword evidence="8" id="KW-1185">Reference proteome</keyword>
<protein>
    <recommendedName>
        <fullName evidence="5">DNA 3'-5' helicase</fullName>
        <ecNumber evidence="5">5.6.2.4</ecNumber>
    </recommendedName>
</protein>
<dbReference type="GO" id="GO:0005737">
    <property type="term" value="C:cytoplasm"/>
    <property type="evidence" value="ECO:0007669"/>
    <property type="project" value="TreeGrafter"/>
</dbReference>
<dbReference type="GO" id="GO:0043138">
    <property type="term" value="F:3'-5' DNA helicase activity"/>
    <property type="evidence" value="ECO:0007669"/>
    <property type="project" value="UniProtKB-EC"/>
</dbReference>
<evidence type="ECO:0000256" key="2">
    <source>
        <dbReference type="ARBA" id="ARBA00023125"/>
    </source>
</evidence>
<dbReference type="InterPro" id="IPR014001">
    <property type="entry name" value="Helicase_ATP-bd"/>
</dbReference>
<sequence length="297" mass="33502">MPEPEVGSSDWFHQVISRKLGYSELRDWQVELARKVFQGKEDIVCVAGTGSGKSALLHIPLMAMKVASQPTLGIDSLRAATAEGHNLFQEIYDSKWDLFILTLELLHMPKLNPFFRSQTTTNSTMAKLSLVFVDECHLVYEHGKEFQGSYHKIGQLRGRLSSHIPWIAVTATLPPGEIMTDVLQALGFDRDDYLMHRMHIDIPNIKLIPRFLEHSISSTTMLDISWIIPVGTTTAAAIKKTVVFCVTIKLACTVMGFLESLLAEDLPDHGSIVMPFYSLMSDPYRQHYIQKFRNGHT</sequence>
<dbReference type="SUPFAM" id="SSF52540">
    <property type="entry name" value="P-loop containing nucleoside triphosphate hydrolases"/>
    <property type="match status" value="2"/>
</dbReference>
<accession>A0A9P6AAC4</accession>
<dbReference type="GO" id="GO:0000724">
    <property type="term" value="P:double-strand break repair via homologous recombination"/>
    <property type="evidence" value="ECO:0007669"/>
    <property type="project" value="TreeGrafter"/>
</dbReference>
<evidence type="ECO:0000313" key="7">
    <source>
        <dbReference type="EMBL" id="KAF9500714.1"/>
    </source>
</evidence>
<comment type="caution">
    <text evidence="7">The sequence shown here is derived from an EMBL/GenBank/DDBJ whole genome shotgun (WGS) entry which is preliminary data.</text>
</comment>